<evidence type="ECO:0000256" key="1">
    <source>
        <dbReference type="ARBA" id="ARBA00001947"/>
    </source>
</evidence>
<dbReference type="PANTHER" id="PTHR43808:SF31">
    <property type="entry name" value="N-ACETYL-L-CITRULLINE DEACETYLASE"/>
    <property type="match status" value="1"/>
</dbReference>
<gene>
    <name evidence="11" type="primary">argE</name>
    <name evidence="11" type="ORF">JBK99_02605</name>
</gene>
<dbReference type="Pfam" id="PF01546">
    <property type="entry name" value="Peptidase_M20"/>
    <property type="match status" value="1"/>
</dbReference>
<dbReference type="InterPro" id="IPR011650">
    <property type="entry name" value="Peptidase_M20_dimer"/>
</dbReference>
<evidence type="ECO:0000256" key="9">
    <source>
        <dbReference type="ARBA" id="ARBA00023285"/>
    </source>
</evidence>
<evidence type="ECO:0000313" key="11">
    <source>
        <dbReference type="EMBL" id="HAU2395223.1"/>
    </source>
</evidence>
<dbReference type="Pfam" id="PF07687">
    <property type="entry name" value="M20_dimer"/>
    <property type="match status" value="1"/>
</dbReference>
<evidence type="ECO:0000256" key="2">
    <source>
        <dbReference type="ARBA" id="ARBA00005691"/>
    </source>
</evidence>
<dbReference type="CDD" id="cd03894">
    <property type="entry name" value="M20_ArgE"/>
    <property type="match status" value="1"/>
</dbReference>
<dbReference type="InterPro" id="IPR050072">
    <property type="entry name" value="Peptidase_M20A"/>
</dbReference>
<evidence type="ECO:0000256" key="4">
    <source>
        <dbReference type="ARBA" id="ARBA00022571"/>
    </source>
</evidence>
<comment type="similarity">
    <text evidence="2">Belongs to the peptidase M20A family. ArgE subfamily.</text>
</comment>
<dbReference type="InterPro" id="IPR001261">
    <property type="entry name" value="ArgE/DapE_CS"/>
</dbReference>
<keyword evidence="9" id="KW-0170">Cobalt</keyword>
<dbReference type="Gene3D" id="3.30.70.360">
    <property type="match status" value="1"/>
</dbReference>
<protein>
    <submittedName>
        <fullName evidence="11">Acetylornithine deacetylase</fullName>
        <ecNumber evidence="11">3.5.1.16</ecNumber>
    </submittedName>
</protein>
<reference evidence="11" key="2">
    <citation type="submission" date="2019-09" db="EMBL/GenBank/DDBJ databases">
        <authorList>
            <consortium name="NCBI Pathogen Detection Project"/>
        </authorList>
    </citation>
    <scope>NUCLEOTIDE SEQUENCE</scope>
    <source>
        <strain evidence="11">CL18-200174</strain>
    </source>
</reference>
<accession>A0AAN5T528</accession>
<keyword evidence="5" id="KW-0028">Amino-acid biosynthesis</keyword>
<dbReference type="SUPFAM" id="SSF53187">
    <property type="entry name" value="Zn-dependent exopeptidases"/>
    <property type="match status" value="1"/>
</dbReference>
<evidence type="ECO:0000313" key="12">
    <source>
        <dbReference type="Proteomes" id="UP000863577"/>
    </source>
</evidence>
<keyword evidence="7 11" id="KW-0378">Hydrolase</keyword>
<dbReference type="PROSITE" id="PS00759">
    <property type="entry name" value="ARGE_DAPE_CPG2_2"/>
    <property type="match status" value="1"/>
</dbReference>
<dbReference type="NCBIfam" id="TIGR01892">
    <property type="entry name" value="AcOrn-deacetyl"/>
    <property type="match status" value="1"/>
</dbReference>
<dbReference type="EC" id="3.5.1.16" evidence="11"/>
<dbReference type="GO" id="GO:0006526">
    <property type="term" value="P:L-arginine biosynthetic process"/>
    <property type="evidence" value="ECO:0007669"/>
    <property type="project" value="UniProtKB-KW"/>
</dbReference>
<dbReference type="PANTHER" id="PTHR43808">
    <property type="entry name" value="ACETYLORNITHINE DEACETYLASE"/>
    <property type="match status" value="1"/>
</dbReference>
<evidence type="ECO:0000256" key="6">
    <source>
        <dbReference type="ARBA" id="ARBA00022723"/>
    </source>
</evidence>
<comment type="cofactor">
    <cofactor evidence="1">
        <name>Zn(2+)</name>
        <dbReference type="ChEBI" id="CHEBI:29105"/>
    </cofactor>
</comment>
<dbReference type="Proteomes" id="UP000863577">
    <property type="component" value="Unassembled WGS sequence"/>
</dbReference>
<dbReference type="InterPro" id="IPR002933">
    <property type="entry name" value="Peptidase_M20"/>
</dbReference>
<keyword evidence="3" id="KW-0963">Cytoplasm</keyword>
<dbReference type="EMBL" id="DACWOD010000002">
    <property type="protein sequence ID" value="HAU2395223.1"/>
    <property type="molecule type" value="Genomic_DNA"/>
</dbReference>
<dbReference type="Gene3D" id="3.40.630.10">
    <property type="entry name" value="Zn peptidases"/>
    <property type="match status" value="1"/>
</dbReference>
<dbReference type="InterPro" id="IPR036264">
    <property type="entry name" value="Bact_exopeptidase_dim_dom"/>
</dbReference>
<organism evidence="11 12">
    <name type="scientific">Legionella pneumophila</name>
    <dbReference type="NCBI Taxonomy" id="446"/>
    <lineage>
        <taxon>Bacteria</taxon>
        <taxon>Pseudomonadati</taxon>
        <taxon>Pseudomonadota</taxon>
        <taxon>Gammaproteobacteria</taxon>
        <taxon>Legionellales</taxon>
        <taxon>Legionellaceae</taxon>
        <taxon>Legionella</taxon>
    </lineage>
</organism>
<comment type="caution">
    <text evidence="11">The sequence shown here is derived from an EMBL/GenBank/DDBJ whole genome shotgun (WGS) entry which is preliminary data.</text>
</comment>
<keyword evidence="6" id="KW-0479">Metal-binding</keyword>
<evidence type="ECO:0000256" key="7">
    <source>
        <dbReference type="ARBA" id="ARBA00022801"/>
    </source>
</evidence>
<evidence type="ECO:0000256" key="3">
    <source>
        <dbReference type="ARBA" id="ARBA00022490"/>
    </source>
</evidence>
<keyword evidence="4" id="KW-0055">Arginine biosynthesis</keyword>
<proteinExistence type="inferred from homology"/>
<keyword evidence="8" id="KW-0862">Zinc</keyword>
<evidence type="ECO:0000256" key="5">
    <source>
        <dbReference type="ARBA" id="ARBA00022605"/>
    </source>
</evidence>
<name>A0AAN5T528_LEGPN</name>
<dbReference type="RefSeq" id="WP_014842369.1">
    <property type="nucleotide sequence ID" value="NZ_CAXYJH010000046.1"/>
</dbReference>
<dbReference type="AlphaFoldDB" id="A0AAN5T528"/>
<dbReference type="GO" id="GO:0008777">
    <property type="term" value="F:acetylornithine deacetylase activity"/>
    <property type="evidence" value="ECO:0007669"/>
    <property type="project" value="UniProtKB-EC"/>
</dbReference>
<dbReference type="NCBIfam" id="NF005710">
    <property type="entry name" value="PRK07522.1"/>
    <property type="match status" value="1"/>
</dbReference>
<sequence>MNTLQWLEKLVAFNTISSNSNMQLIKAIEDWFKLHNINSKIIPGQVKSKANLFATIPASNGSTEGGILLTGHTDVVPVVGQIWKTDPFVATEKDGKIYGRGTCDMKGFIAVLLSFVPDLQKLKLLKPIHFSFTCDEEIGCVGVDYLVDYFQKMGIRPEGCIVGEPSNLRPIIGEKGRRLYHCQVQGKSVHSSLASEGCNAIIYASRLICYINTLAKFMEKNGPFDNDFDFPFTTITTNIISGGIATNVVPGTCEFILEIRYIDQFPNENFRNQIENYINSDLLLEMRETYSEAAIYFDEISDSPGFNAVEESSITRLVRAVTGVKGRFKVSYTTEAGAFQSARIPTIICGPGNIEQAHSANEFITIEQLNICEKVLRNVITFFCEDLTVNEKT</sequence>
<dbReference type="InterPro" id="IPR010169">
    <property type="entry name" value="AcOrn-deacetyl"/>
</dbReference>
<dbReference type="SUPFAM" id="SSF55031">
    <property type="entry name" value="Bacterial exopeptidase dimerisation domain"/>
    <property type="match status" value="1"/>
</dbReference>
<evidence type="ECO:0000259" key="10">
    <source>
        <dbReference type="Pfam" id="PF07687"/>
    </source>
</evidence>
<dbReference type="GO" id="GO:0046872">
    <property type="term" value="F:metal ion binding"/>
    <property type="evidence" value="ECO:0007669"/>
    <property type="project" value="UniProtKB-KW"/>
</dbReference>
<reference evidence="11" key="1">
    <citation type="journal article" date="2018" name="Genome Biol.">
        <title>SKESA: strategic k-mer extension for scrupulous assemblies.</title>
        <authorList>
            <person name="Souvorov A."/>
            <person name="Agarwala R."/>
            <person name="Lipman D.J."/>
        </authorList>
    </citation>
    <scope>NUCLEOTIDE SEQUENCE</scope>
    <source>
        <strain evidence="11">CL18-200174</strain>
    </source>
</reference>
<feature type="domain" description="Peptidase M20 dimerisation" evidence="10">
    <location>
        <begin position="172"/>
        <end position="281"/>
    </location>
</feature>
<dbReference type="PROSITE" id="PS00758">
    <property type="entry name" value="ARGE_DAPE_CPG2_1"/>
    <property type="match status" value="1"/>
</dbReference>
<evidence type="ECO:0000256" key="8">
    <source>
        <dbReference type="ARBA" id="ARBA00022833"/>
    </source>
</evidence>